<dbReference type="RefSeq" id="WP_285366834.1">
    <property type="nucleotide sequence ID" value="NZ_JASSQD010000001.1"/>
</dbReference>
<evidence type="ECO:0000313" key="2">
    <source>
        <dbReference type="Proteomes" id="UP001223547"/>
    </source>
</evidence>
<dbReference type="Proteomes" id="UP001223547">
    <property type="component" value="Unassembled WGS sequence"/>
</dbReference>
<reference evidence="1 2" key="1">
    <citation type="submission" date="2023-05" db="EMBL/GenBank/DDBJ databases">
        <title>Marinobacter albus sp. nov., a marine bacterium isolated from sand in a coastal intertidal zone of huludao.</title>
        <authorList>
            <person name="Deng T."/>
        </authorList>
    </citation>
    <scope>NUCLEOTIDE SEQUENCE [LARGE SCALE GENOMIC DNA]</scope>
    <source>
        <strain evidence="1 2">M216</strain>
    </source>
</reference>
<keyword evidence="2" id="KW-1185">Reference proteome</keyword>
<accession>A0ABT7H6U2</accession>
<sequence length="212" mass="23440">MDYSTSTVSTEEIGRVAMHDDVKRRALSVVEKKLGHIFGTDKTSEVHQIAEDALNEVTMGLLNATHAGTTSLKAEETGVKPGSLANPVTRYLLAGVSNYCDIRLRRWSVKNEKGEVGRRARHIIRSELADDADYWDQHISHTESFGSLDNDRVDALLSAKGLSGEDIDLIKRNLGGWSFVELAAEYGGTADKYRRRFQRALYKAGIDSSLLG</sequence>
<name>A0ABT7H6U2_9GAMM</name>
<dbReference type="EMBL" id="JASSQD010000001">
    <property type="protein sequence ID" value="MDK9556081.1"/>
    <property type="molecule type" value="Genomic_DNA"/>
</dbReference>
<protein>
    <submittedName>
        <fullName evidence="1">Uncharacterized protein</fullName>
    </submittedName>
</protein>
<organism evidence="1 2">
    <name type="scientific">Marinobacter albus</name>
    <dbReference type="NCBI Taxonomy" id="3030833"/>
    <lineage>
        <taxon>Bacteria</taxon>
        <taxon>Pseudomonadati</taxon>
        <taxon>Pseudomonadota</taxon>
        <taxon>Gammaproteobacteria</taxon>
        <taxon>Pseudomonadales</taxon>
        <taxon>Marinobacteraceae</taxon>
        <taxon>Marinobacter</taxon>
    </lineage>
</organism>
<comment type="caution">
    <text evidence="1">The sequence shown here is derived from an EMBL/GenBank/DDBJ whole genome shotgun (WGS) entry which is preliminary data.</text>
</comment>
<proteinExistence type="predicted"/>
<gene>
    <name evidence="1" type="ORF">QQF73_00490</name>
</gene>
<evidence type="ECO:0000313" key="1">
    <source>
        <dbReference type="EMBL" id="MDK9556081.1"/>
    </source>
</evidence>